<evidence type="ECO:0000256" key="5">
    <source>
        <dbReference type="ARBA" id="ARBA00022801"/>
    </source>
</evidence>
<comment type="catalytic activity">
    <reaction evidence="1 9">
        <text>Inactivates bleomycin B2 (a cytotoxic glycometallopeptide) by hydrolysis of a carboxyamide bond of beta-aminoalanine, but also shows general aminopeptidase activity. The specificity varies somewhat with source, but amino acid arylamides of Met, Leu and Ala are preferred.</text>
        <dbReference type="EC" id="3.4.22.40"/>
    </reaction>
</comment>
<comment type="function">
    <text evidence="9">Has aminopeptidase activity, shortening substrate peptides sequentially by 1 amino acid. Has bleomycin hydrolase activity, which can protect the cell from the toxic effects of bleomycin. Has homocysteine-thiolactonase activity, protecting the cell against homocysteine toxicity.</text>
</comment>
<dbReference type="MEROPS" id="C01.085"/>
<evidence type="ECO:0000256" key="1">
    <source>
        <dbReference type="ARBA" id="ARBA00000423"/>
    </source>
</evidence>
<feature type="compositionally biased region" description="Low complexity" evidence="12">
    <location>
        <begin position="1"/>
        <end position="14"/>
    </location>
</feature>
<keyword evidence="5 9" id="KW-0378">Hydrolase</keyword>
<keyword evidence="6 9" id="KW-0788">Thiol protease</keyword>
<dbReference type="Proteomes" id="UP000009131">
    <property type="component" value="Unassembled WGS sequence"/>
</dbReference>
<dbReference type="AlphaFoldDB" id="G7DZZ0"/>
<sequence>MGSSQSSAPPSNASVEAGKPETSKTTRTAHELSLTAESVEAAIKQDTLAEWNTAFESDDKKRLAQTVLCRQDILTALVNRDATIRDAHVFNTTITKESAKVTNQMSSGRCWLFAACNVARRQVATKYDIEEFELSQSYLFFWDSLEKANSFLENMISLANEPLDSRLNQYLLETPTNDGGQWAMFQNLVKKYGLVPQSVYPESFNSSNTSKVKTIIQSKLREYALDLRELKDETATVLREDHGFDEKAADAKAIDACRQRKTELLQEIYNILVTALGTPPKVEEPFTWHFYYSKDKKYQSVTMTPLEFSVKATGNFKPEATIALINDPRNEYDQLYTVDRLMNVYEGAKVKYLNVTAKELSQAIVTCLKADRPVWFGCDVGKYSNSQLGIMDTALFDFKNALGTKPNLSKAQRLRTGESAMTHAMLISACQLDENGEAVSFRVENSWSETVGSKGFFVMSADWCNEFVYQVILPTDLAGKKWLDIWNSGVAPHVLPAYDPMGALA</sequence>
<dbReference type="Pfam" id="PF03051">
    <property type="entry name" value="Peptidase_C1_2"/>
    <property type="match status" value="1"/>
</dbReference>
<comment type="caution">
    <text evidence="13">The sequence shown here is derived from an EMBL/GenBank/DDBJ whole genome shotgun (WGS) entry which is preliminary data.</text>
</comment>
<comment type="function">
    <text evidence="7">The normal physiological role of the enzyme is unknown, but it is not essential for the viability of yeast cells. Has aminopeptidase activity, shortening substrate peptides sequentially by 1 amino acid. Has bleomycin hydrolase activity, which can protect the cell from the toxic effects of bleomycin. Has homocysteine-thiolactonase activity, protecting the cell against homocysteine toxicity. Acts as a repressor in the GAL4 regulatory system, but this does not require either the peptidase or nucleic acid-binding activities.</text>
</comment>
<feature type="compositionally biased region" description="Basic and acidic residues" evidence="12">
    <location>
        <begin position="18"/>
        <end position="30"/>
    </location>
</feature>
<evidence type="ECO:0000256" key="4">
    <source>
        <dbReference type="ARBA" id="ARBA00022670"/>
    </source>
</evidence>
<dbReference type="eggNOG" id="KOG4128">
    <property type="taxonomic scope" value="Eukaryota"/>
</dbReference>
<evidence type="ECO:0000256" key="2">
    <source>
        <dbReference type="ARBA" id="ARBA00012465"/>
    </source>
</evidence>
<dbReference type="EMBL" id="BABT02000076">
    <property type="protein sequence ID" value="GAA96150.1"/>
    <property type="molecule type" value="Genomic_DNA"/>
</dbReference>
<feature type="active site" evidence="10">
    <location>
        <position position="110"/>
    </location>
</feature>
<dbReference type="GO" id="GO:0006508">
    <property type="term" value="P:proteolysis"/>
    <property type="evidence" value="ECO:0007669"/>
    <property type="project" value="UniProtKB-KW"/>
</dbReference>
<dbReference type="CDD" id="cd00585">
    <property type="entry name" value="Peptidase_C1B"/>
    <property type="match status" value="1"/>
</dbReference>
<dbReference type="InParanoid" id="G7DZZ0"/>
<evidence type="ECO:0000313" key="13">
    <source>
        <dbReference type="EMBL" id="GAA96150.1"/>
    </source>
</evidence>
<evidence type="ECO:0000256" key="6">
    <source>
        <dbReference type="ARBA" id="ARBA00022807"/>
    </source>
</evidence>
<dbReference type="GO" id="GO:0043418">
    <property type="term" value="P:homocysteine catabolic process"/>
    <property type="evidence" value="ECO:0007669"/>
    <property type="project" value="TreeGrafter"/>
</dbReference>
<comment type="subcellular location">
    <subcellularLocation>
        <location evidence="9">Mitochondrion</location>
    </subcellularLocation>
    <subcellularLocation>
        <location evidence="9">Cytoplasm</location>
    </subcellularLocation>
</comment>
<keyword evidence="9" id="KW-0496">Mitochondrion</keyword>
<dbReference type="GO" id="GO:0009636">
    <property type="term" value="P:response to toxic substance"/>
    <property type="evidence" value="ECO:0007669"/>
    <property type="project" value="TreeGrafter"/>
</dbReference>
<dbReference type="InterPro" id="IPR038765">
    <property type="entry name" value="Papain-like_cys_pep_sf"/>
</dbReference>
<dbReference type="SUPFAM" id="SSF54001">
    <property type="entry name" value="Cysteine proteinases"/>
    <property type="match status" value="1"/>
</dbReference>
<evidence type="ECO:0000256" key="12">
    <source>
        <dbReference type="SAM" id="MobiDB-lite"/>
    </source>
</evidence>
<evidence type="ECO:0000256" key="8">
    <source>
        <dbReference type="ARBA" id="ARBA00026080"/>
    </source>
</evidence>
<dbReference type="OrthoDB" id="2666448at2759"/>
<feature type="active site" evidence="10">
    <location>
        <position position="423"/>
    </location>
</feature>
<accession>G7DZZ0</accession>
<dbReference type="GO" id="GO:0005739">
    <property type="term" value="C:mitochondrion"/>
    <property type="evidence" value="ECO:0007669"/>
    <property type="project" value="UniProtKB-SubCell"/>
</dbReference>
<evidence type="ECO:0000256" key="9">
    <source>
        <dbReference type="PIRNR" id="PIRNR005700"/>
    </source>
</evidence>
<dbReference type="Gene3D" id="3.90.70.10">
    <property type="entry name" value="Cysteine proteinases"/>
    <property type="match status" value="1"/>
</dbReference>
<dbReference type="PROSITE" id="PS00139">
    <property type="entry name" value="THIOL_PROTEASE_CYS"/>
    <property type="match status" value="1"/>
</dbReference>
<gene>
    <name evidence="13" type="primary">Mo02811</name>
    <name evidence="13" type="ORF">E5Q_02811</name>
</gene>
<evidence type="ECO:0000313" key="14">
    <source>
        <dbReference type="Proteomes" id="UP000009131"/>
    </source>
</evidence>
<reference evidence="13 14" key="1">
    <citation type="journal article" date="2011" name="J. Gen. Appl. Microbiol.">
        <title>Draft genome sequencing of the enigmatic basidiomycete Mixia osmundae.</title>
        <authorList>
            <person name="Nishida H."/>
            <person name="Nagatsuka Y."/>
            <person name="Sugiyama J."/>
        </authorList>
    </citation>
    <scope>NUCLEOTIDE SEQUENCE [LARGE SCALE GENOMIC DNA]</scope>
    <source>
        <strain evidence="14">CBS 9802 / IAM 14324 / JCM 22182 / KY 12970</strain>
    </source>
</reference>
<dbReference type="GO" id="GO:0004197">
    <property type="term" value="F:cysteine-type endopeptidase activity"/>
    <property type="evidence" value="ECO:0007669"/>
    <property type="project" value="UniProtKB-EC"/>
</dbReference>
<keyword evidence="4 9" id="KW-0645">Protease</keyword>
<dbReference type="PANTHER" id="PTHR10363">
    <property type="entry name" value="BLEOMYCIN HYDROLASE"/>
    <property type="match status" value="1"/>
</dbReference>
<name>G7DZZ0_MIXOS</name>
<feature type="coiled-coil region" evidence="11">
    <location>
        <begin position="213"/>
        <end position="240"/>
    </location>
</feature>
<dbReference type="PIRSF" id="PIRSF005700">
    <property type="entry name" value="PepC"/>
    <property type="match status" value="1"/>
</dbReference>
<proteinExistence type="inferred from homology"/>
<dbReference type="GO" id="GO:0070005">
    <property type="term" value="F:cysteine-type aminopeptidase activity"/>
    <property type="evidence" value="ECO:0007669"/>
    <property type="project" value="InterPro"/>
</dbReference>
<evidence type="ECO:0000256" key="3">
    <source>
        <dbReference type="ARBA" id="ARBA00016900"/>
    </source>
</evidence>
<dbReference type="EC" id="3.4.22.40" evidence="2 9"/>
<evidence type="ECO:0000256" key="10">
    <source>
        <dbReference type="PIRSR" id="PIRSR005700-1"/>
    </source>
</evidence>
<dbReference type="RefSeq" id="XP_014570772.1">
    <property type="nucleotide sequence ID" value="XM_014715286.1"/>
</dbReference>
<keyword evidence="9" id="KW-0963">Cytoplasm</keyword>
<feature type="active site" evidence="10">
    <location>
        <position position="445"/>
    </location>
</feature>
<comment type="similarity">
    <text evidence="9">Belongs to the peptidase C1 family.</text>
</comment>
<keyword evidence="11" id="KW-0175">Coiled coil</keyword>
<dbReference type="InterPro" id="IPR004134">
    <property type="entry name" value="Peptidase_C1B"/>
</dbReference>
<evidence type="ECO:0000256" key="11">
    <source>
        <dbReference type="SAM" id="Coils"/>
    </source>
</evidence>
<protein>
    <recommendedName>
        <fullName evidence="3 9">Cysteine proteinase 1, mitochondrial</fullName>
        <ecNumber evidence="2 9">3.4.22.40</ecNumber>
    </recommendedName>
</protein>
<dbReference type="HOGENOM" id="CLU_038600_0_1_1"/>
<dbReference type="STRING" id="764103.G7DZZ0"/>
<evidence type="ECO:0000256" key="7">
    <source>
        <dbReference type="ARBA" id="ARBA00025347"/>
    </source>
</evidence>
<reference evidence="13 14" key="2">
    <citation type="journal article" date="2012" name="Open Biol.">
        <title>Characteristics of nucleosomes and linker DNA regions on the genome of the basidiomycete Mixia osmundae revealed by mono- and dinucleosome mapping.</title>
        <authorList>
            <person name="Nishida H."/>
            <person name="Kondo S."/>
            <person name="Matsumoto T."/>
            <person name="Suzuki Y."/>
            <person name="Yoshikawa H."/>
            <person name="Taylor T.D."/>
            <person name="Sugiyama J."/>
        </authorList>
    </citation>
    <scope>NUCLEOTIDE SEQUENCE [LARGE SCALE GENOMIC DNA]</scope>
    <source>
        <strain evidence="14">CBS 9802 / IAM 14324 / JCM 22182 / KY 12970</strain>
    </source>
</reference>
<comment type="subunit">
    <text evidence="8">Homohexamer. Binds to nucleic acids. Binds single-stranded DNA and RNA with higher affinity than double-stranded DNA.</text>
</comment>
<dbReference type="PANTHER" id="PTHR10363:SF2">
    <property type="entry name" value="BLEOMYCIN HYDROLASE"/>
    <property type="match status" value="1"/>
</dbReference>
<dbReference type="InterPro" id="IPR000169">
    <property type="entry name" value="Pept_cys_AS"/>
</dbReference>
<feature type="region of interest" description="Disordered" evidence="12">
    <location>
        <begin position="1"/>
        <end position="31"/>
    </location>
</feature>
<organism evidence="13 14">
    <name type="scientific">Mixia osmundae (strain CBS 9802 / IAM 14324 / JCM 22182 / KY 12970)</name>
    <dbReference type="NCBI Taxonomy" id="764103"/>
    <lineage>
        <taxon>Eukaryota</taxon>
        <taxon>Fungi</taxon>
        <taxon>Dikarya</taxon>
        <taxon>Basidiomycota</taxon>
        <taxon>Pucciniomycotina</taxon>
        <taxon>Mixiomycetes</taxon>
        <taxon>Mixiales</taxon>
        <taxon>Mixiaceae</taxon>
        <taxon>Mixia</taxon>
    </lineage>
</organism>
<keyword evidence="14" id="KW-1185">Reference proteome</keyword>
<dbReference type="OMA" id="QSYTFFW"/>